<evidence type="ECO:0000256" key="5">
    <source>
        <dbReference type="ARBA" id="ARBA00023136"/>
    </source>
</evidence>
<name>R2QTP5_9ENTE</name>
<dbReference type="AlphaFoldDB" id="R2QTP5"/>
<dbReference type="InterPro" id="IPR015867">
    <property type="entry name" value="N-reg_PII/ATP_PRibTrfase_C"/>
</dbReference>
<feature type="domain" description="DUF2179" evidence="7">
    <location>
        <begin position="238"/>
        <end position="292"/>
    </location>
</feature>
<keyword evidence="11" id="KW-1185">Reference proteome</keyword>
<evidence type="ECO:0000259" key="7">
    <source>
        <dbReference type="Pfam" id="PF10035"/>
    </source>
</evidence>
<dbReference type="Proteomes" id="UP000014197">
    <property type="component" value="Unassembled WGS sequence"/>
</dbReference>
<protein>
    <submittedName>
        <fullName evidence="8">YitT family protein</fullName>
    </submittedName>
</protein>
<dbReference type="Proteomes" id="UP000013858">
    <property type="component" value="Unassembled WGS sequence"/>
</dbReference>
<feature type="transmembrane region" description="Helical" evidence="6">
    <location>
        <begin position="94"/>
        <end position="112"/>
    </location>
</feature>
<dbReference type="Pfam" id="PF02588">
    <property type="entry name" value="YitT_membrane"/>
    <property type="match status" value="1"/>
</dbReference>
<keyword evidence="3 6" id="KW-0812">Transmembrane</keyword>
<reference evidence="8 10" key="1">
    <citation type="submission" date="2013-02" db="EMBL/GenBank/DDBJ databases">
        <title>The Genome Sequence of Enterococcus haemoperoxidus BAA-382.</title>
        <authorList>
            <consortium name="The Broad Institute Genome Sequencing Platform"/>
            <consortium name="The Broad Institute Genome Sequencing Center for Infectious Disease"/>
            <person name="Earl A.M."/>
            <person name="Gilmore M.S."/>
            <person name="Lebreton F."/>
            <person name="Walker B."/>
            <person name="Young S.K."/>
            <person name="Zeng Q."/>
            <person name="Gargeya S."/>
            <person name="Fitzgerald M."/>
            <person name="Haas B."/>
            <person name="Abouelleil A."/>
            <person name="Alvarado L."/>
            <person name="Arachchi H.M."/>
            <person name="Berlin A.M."/>
            <person name="Chapman S.B."/>
            <person name="Dewar J."/>
            <person name="Goldberg J."/>
            <person name="Griggs A."/>
            <person name="Gujja S."/>
            <person name="Hansen M."/>
            <person name="Howarth C."/>
            <person name="Imamovic A."/>
            <person name="Larimer J."/>
            <person name="McCowan C."/>
            <person name="Murphy C."/>
            <person name="Neiman D."/>
            <person name="Pearson M."/>
            <person name="Priest M."/>
            <person name="Roberts A."/>
            <person name="Saif S."/>
            <person name="Shea T."/>
            <person name="Sisk P."/>
            <person name="Sykes S."/>
            <person name="Wortman J."/>
            <person name="Nusbaum C."/>
            <person name="Birren B."/>
        </authorList>
    </citation>
    <scope>NUCLEOTIDE SEQUENCE [LARGE SCALE GENOMIC DNA]</scope>
    <source>
        <strain evidence="8 10">ATCC BAA-382</strain>
    </source>
</reference>
<gene>
    <name evidence="9" type="ORF">I583_01209</name>
    <name evidence="8" type="ORF">UAW_01204</name>
</gene>
<dbReference type="InterPro" id="IPR019264">
    <property type="entry name" value="DUF2179"/>
</dbReference>
<dbReference type="PATRIC" id="fig|1158608.3.peg.1178"/>
<sequence>MILYSIAQYVLGVIIMIEEKRFYIKDVLLILAGTCLYAFGLVTFNIANDLAEGGVTGITLILRALFYIDPAYSTLIINIPLILIGGKILGKHSFYYTILGTVSLSVFLWLWQRFPIEVNLDHDLLIASLLAGLAAGIGSGFVYRVGGTTGGTDVVARILEKNYGISMGRSLLIFDILVLILSLSYIDVKRMMYTLIVSFVFSKVVDSVLDGAYAAKGILVISDHSEDIGEVIMALLERGVTYLDGQGGYSQVDKKVLYVVVSPSEIMEIKRIVHELDAKAFISVINVHEAIGEGFTYSKPTKMLFKRKNQFN</sequence>
<feature type="transmembrane region" description="Helical" evidence="6">
    <location>
        <begin position="124"/>
        <end position="146"/>
    </location>
</feature>
<dbReference type="PIRSF" id="PIRSF006483">
    <property type="entry name" value="Membrane_protein_YitT"/>
    <property type="match status" value="1"/>
</dbReference>
<comment type="subcellular location">
    <subcellularLocation>
        <location evidence="1">Cell membrane</location>
        <topology evidence="1">Multi-pass membrane protein</topology>
    </subcellularLocation>
</comment>
<organism evidence="8 10">
    <name type="scientific">Enterococcus haemoperoxidus ATCC BAA-382</name>
    <dbReference type="NCBI Taxonomy" id="1158608"/>
    <lineage>
        <taxon>Bacteria</taxon>
        <taxon>Bacillati</taxon>
        <taxon>Bacillota</taxon>
        <taxon>Bacilli</taxon>
        <taxon>Lactobacillales</taxon>
        <taxon>Enterococcaceae</taxon>
        <taxon>Enterococcus</taxon>
    </lineage>
</organism>
<evidence type="ECO:0000256" key="6">
    <source>
        <dbReference type="SAM" id="Phobius"/>
    </source>
</evidence>
<evidence type="ECO:0000256" key="4">
    <source>
        <dbReference type="ARBA" id="ARBA00022989"/>
    </source>
</evidence>
<keyword evidence="4 6" id="KW-1133">Transmembrane helix</keyword>
<evidence type="ECO:0000313" key="11">
    <source>
        <dbReference type="Proteomes" id="UP000014197"/>
    </source>
</evidence>
<dbReference type="GO" id="GO:0005886">
    <property type="term" value="C:plasma membrane"/>
    <property type="evidence" value="ECO:0007669"/>
    <property type="project" value="UniProtKB-SubCell"/>
</dbReference>
<dbReference type="InterPro" id="IPR003740">
    <property type="entry name" value="YitT"/>
</dbReference>
<feature type="transmembrane region" description="Helical" evidence="6">
    <location>
        <begin position="27"/>
        <end position="48"/>
    </location>
</feature>
<evidence type="ECO:0000313" key="10">
    <source>
        <dbReference type="Proteomes" id="UP000013858"/>
    </source>
</evidence>
<keyword evidence="5 6" id="KW-0472">Membrane</keyword>
<evidence type="ECO:0000313" key="8">
    <source>
        <dbReference type="EMBL" id="EOH98608.1"/>
    </source>
</evidence>
<keyword evidence="2" id="KW-1003">Cell membrane</keyword>
<feature type="transmembrane region" description="Helical" evidence="6">
    <location>
        <begin position="167"/>
        <end position="186"/>
    </location>
</feature>
<accession>R2QTP5</accession>
<feature type="transmembrane region" description="Helical" evidence="6">
    <location>
        <begin position="60"/>
        <end position="82"/>
    </location>
</feature>
<dbReference type="InterPro" id="IPR051461">
    <property type="entry name" value="UPF0750_membrane"/>
</dbReference>
<dbReference type="PANTHER" id="PTHR33545">
    <property type="entry name" value="UPF0750 MEMBRANE PROTEIN YITT-RELATED"/>
    <property type="match status" value="1"/>
</dbReference>
<proteinExistence type="predicted"/>
<dbReference type="STRING" id="155618.RV06_GL001291"/>
<dbReference type="PANTHER" id="PTHR33545:SF10">
    <property type="entry name" value="UPF0750 MEMBRANE PROTEIN YPJC"/>
    <property type="match status" value="1"/>
</dbReference>
<dbReference type="Pfam" id="PF10035">
    <property type="entry name" value="DUF2179"/>
    <property type="match status" value="1"/>
</dbReference>
<comment type="caution">
    <text evidence="8">The sequence shown here is derived from an EMBL/GenBank/DDBJ whole genome shotgun (WGS) entry which is preliminary data.</text>
</comment>
<dbReference type="EMBL" id="AJAR01000012">
    <property type="protein sequence ID" value="EOH98608.1"/>
    <property type="molecule type" value="Genomic_DNA"/>
</dbReference>
<evidence type="ECO:0000256" key="3">
    <source>
        <dbReference type="ARBA" id="ARBA00022692"/>
    </source>
</evidence>
<reference evidence="9 11" key="2">
    <citation type="submission" date="2013-03" db="EMBL/GenBank/DDBJ databases">
        <title>The Genome Sequence of Enterococcus haemoperoxidus BAA-382 (PacBio/Illumina hybrid assembly).</title>
        <authorList>
            <consortium name="The Broad Institute Genomics Platform"/>
            <consortium name="The Broad Institute Genome Sequencing Center for Infectious Disease"/>
            <person name="Earl A."/>
            <person name="Russ C."/>
            <person name="Gilmore M."/>
            <person name="Surin D."/>
            <person name="Walker B."/>
            <person name="Young S."/>
            <person name="Zeng Q."/>
            <person name="Gargeya S."/>
            <person name="Fitzgerald M."/>
            <person name="Haas B."/>
            <person name="Abouelleil A."/>
            <person name="Allen A.W."/>
            <person name="Alvarado L."/>
            <person name="Arachchi H.M."/>
            <person name="Berlin A.M."/>
            <person name="Chapman S.B."/>
            <person name="Gainer-Dewar J."/>
            <person name="Goldberg J."/>
            <person name="Griggs A."/>
            <person name="Gujja S."/>
            <person name="Hansen M."/>
            <person name="Howarth C."/>
            <person name="Imamovic A."/>
            <person name="Ireland A."/>
            <person name="Larimer J."/>
            <person name="McCowan C."/>
            <person name="Murphy C."/>
            <person name="Pearson M."/>
            <person name="Poon T.W."/>
            <person name="Priest M."/>
            <person name="Roberts A."/>
            <person name="Saif S."/>
            <person name="Shea T."/>
            <person name="Sisk P."/>
            <person name="Sykes S."/>
            <person name="Wortman J."/>
            <person name="Nusbaum C."/>
            <person name="Birren B."/>
        </authorList>
    </citation>
    <scope>NUCLEOTIDE SEQUENCE [LARGE SCALE GENOMIC DNA]</scope>
    <source>
        <strain evidence="9 11">ATCC BAA-382</strain>
    </source>
</reference>
<evidence type="ECO:0000256" key="1">
    <source>
        <dbReference type="ARBA" id="ARBA00004651"/>
    </source>
</evidence>
<dbReference type="CDD" id="cd16380">
    <property type="entry name" value="YitT_C"/>
    <property type="match status" value="1"/>
</dbReference>
<dbReference type="eggNOG" id="COG1284">
    <property type="taxonomic scope" value="Bacteria"/>
</dbReference>
<evidence type="ECO:0000313" key="9">
    <source>
        <dbReference type="EMBL" id="EOT62209.1"/>
    </source>
</evidence>
<dbReference type="EMBL" id="ASVY01000002">
    <property type="protein sequence ID" value="EOT62209.1"/>
    <property type="molecule type" value="Genomic_DNA"/>
</dbReference>
<dbReference type="Gene3D" id="3.30.70.120">
    <property type="match status" value="1"/>
</dbReference>
<evidence type="ECO:0000256" key="2">
    <source>
        <dbReference type="ARBA" id="ARBA00022475"/>
    </source>
</evidence>